<protein>
    <submittedName>
        <fullName evidence="3">UBX domain protein Ubx2</fullName>
        <ecNumber evidence="3">1.1.1.8</ecNumber>
    </submittedName>
</protein>
<feature type="compositionally biased region" description="Low complexity" evidence="1">
    <location>
        <begin position="65"/>
        <end position="77"/>
    </location>
</feature>
<dbReference type="InterPro" id="IPR050730">
    <property type="entry name" value="UBX_domain-protein"/>
</dbReference>
<dbReference type="InterPro" id="IPR006577">
    <property type="entry name" value="UAS"/>
</dbReference>
<dbReference type="SUPFAM" id="SSF54236">
    <property type="entry name" value="Ubiquitin-like"/>
    <property type="match status" value="1"/>
</dbReference>
<organism evidence="3 4">
    <name type="scientific">Gnomoniopsis smithogilvyi</name>
    <dbReference type="NCBI Taxonomy" id="1191159"/>
    <lineage>
        <taxon>Eukaryota</taxon>
        <taxon>Fungi</taxon>
        <taxon>Dikarya</taxon>
        <taxon>Ascomycota</taxon>
        <taxon>Pezizomycotina</taxon>
        <taxon>Sordariomycetes</taxon>
        <taxon>Sordariomycetidae</taxon>
        <taxon>Diaporthales</taxon>
        <taxon>Gnomoniaceae</taxon>
        <taxon>Gnomoniopsis</taxon>
    </lineage>
</organism>
<feature type="region of interest" description="Disordered" evidence="1">
    <location>
        <begin position="65"/>
        <end position="102"/>
    </location>
</feature>
<dbReference type="SMART" id="SM00166">
    <property type="entry name" value="UBX"/>
    <property type="match status" value="1"/>
</dbReference>
<dbReference type="Gene3D" id="3.10.20.90">
    <property type="entry name" value="Phosphatidylinositol 3-kinase Catalytic Subunit, Chain A, domain 1"/>
    <property type="match status" value="1"/>
</dbReference>
<evidence type="ECO:0000256" key="1">
    <source>
        <dbReference type="SAM" id="MobiDB-lite"/>
    </source>
</evidence>
<gene>
    <name evidence="3" type="primary">ubx2</name>
    <name evidence="3" type="ORF">N0V93_004070</name>
</gene>
<dbReference type="CDD" id="cd02958">
    <property type="entry name" value="UAS"/>
    <property type="match status" value="1"/>
</dbReference>
<dbReference type="PANTHER" id="PTHR23322:SF6">
    <property type="entry name" value="UBX DOMAIN-CONTAINING PROTEIN 7"/>
    <property type="match status" value="1"/>
</dbReference>
<dbReference type="CDD" id="cd01767">
    <property type="entry name" value="UBX"/>
    <property type="match status" value="1"/>
</dbReference>
<dbReference type="GO" id="GO:0043161">
    <property type="term" value="P:proteasome-mediated ubiquitin-dependent protein catabolic process"/>
    <property type="evidence" value="ECO:0007669"/>
    <property type="project" value="TreeGrafter"/>
</dbReference>
<evidence type="ECO:0000313" key="4">
    <source>
        <dbReference type="Proteomes" id="UP001140453"/>
    </source>
</evidence>
<evidence type="ECO:0000259" key="2">
    <source>
        <dbReference type="PROSITE" id="PS50033"/>
    </source>
</evidence>
<dbReference type="EMBL" id="JAPEVB010000002">
    <property type="protein sequence ID" value="KAJ4394850.1"/>
    <property type="molecule type" value="Genomic_DNA"/>
</dbReference>
<dbReference type="PROSITE" id="PS50033">
    <property type="entry name" value="UBX"/>
    <property type="match status" value="1"/>
</dbReference>
<feature type="compositionally biased region" description="Acidic residues" evidence="1">
    <location>
        <begin position="92"/>
        <end position="102"/>
    </location>
</feature>
<dbReference type="AlphaFoldDB" id="A0A9W8Z210"/>
<dbReference type="InterPro" id="IPR029071">
    <property type="entry name" value="Ubiquitin-like_domsf"/>
</dbReference>
<dbReference type="GO" id="GO:0005634">
    <property type="term" value="C:nucleus"/>
    <property type="evidence" value="ECO:0007669"/>
    <property type="project" value="TreeGrafter"/>
</dbReference>
<dbReference type="InterPro" id="IPR036249">
    <property type="entry name" value="Thioredoxin-like_sf"/>
</dbReference>
<dbReference type="InterPro" id="IPR009060">
    <property type="entry name" value="UBA-like_sf"/>
</dbReference>
<feature type="domain" description="UBX" evidence="2">
    <location>
        <begin position="490"/>
        <end position="564"/>
    </location>
</feature>
<keyword evidence="3" id="KW-0560">Oxidoreductase</keyword>
<comment type="caution">
    <text evidence="3">The sequence shown here is derived from an EMBL/GenBank/DDBJ whole genome shotgun (WGS) entry which is preliminary data.</text>
</comment>
<accession>A0A9W8Z210</accession>
<dbReference type="SUPFAM" id="SSF52833">
    <property type="entry name" value="Thioredoxin-like"/>
    <property type="match status" value="1"/>
</dbReference>
<evidence type="ECO:0000313" key="3">
    <source>
        <dbReference type="EMBL" id="KAJ4394850.1"/>
    </source>
</evidence>
<dbReference type="InterPro" id="IPR001012">
    <property type="entry name" value="UBX_dom"/>
</dbReference>
<dbReference type="GO" id="GO:0043130">
    <property type="term" value="F:ubiquitin binding"/>
    <property type="evidence" value="ECO:0007669"/>
    <property type="project" value="TreeGrafter"/>
</dbReference>
<dbReference type="Pfam" id="PF14555">
    <property type="entry name" value="UBA_4"/>
    <property type="match status" value="1"/>
</dbReference>
<dbReference type="Pfam" id="PF00789">
    <property type="entry name" value="UBX"/>
    <property type="match status" value="1"/>
</dbReference>
<sequence length="567" mass="62183">MDENVSQFMAITDQSADVARGCLEMTEGDVMAAVNMFFENPEIANSFNNPPPVAAATSSTIAGAAGASSRAQASSRSRPIGREDDAGVIHIDDDDDDEDIDDVLDDFDEDEEARNSNPANLQRIAQESDDAAMARRLQEEMYGGGGGASGGGLMDPDGVRAPIARTTETLVAPSGYGGYGIGDDGDDMEATMREMARRRARPAMRGNPFQQSIWADDDATPAGSGLAAPPTFANAASGVAGGQNSRAQRLAELFRPPFELMDNLDWEDARDTGKAEKKWILVNVQSMDDFNCQALNRDIWKDEAVIALVKENFLFLQYSKDDPRANEYSTFYFSRHAQENRDNFPHVAIIDPRTGEQVKVWSGIPFPSAQEFHAQLVEFLDRYSLDKSSKNPVVKQKAPQRTVDVDRMTEEEMLEMAMRNSLGEANGNGSGASSGANVLDPDALTKSVELDKGKGKEVAQDEVMDDAADSDENSIFAAIPSDRPHDEPAQGPNITRIQFRHPDGRIVRRFAVTDPVQRIYEWLKVEKPGISFELKTMPAGRDLLEDLDKSIEQAELKQATVLIEYVE</sequence>
<reference evidence="3" key="1">
    <citation type="submission" date="2022-10" db="EMBL/GenBank/DDBJ databases">
        <title>Tapping the CABI collections for fungal endophytes: first genome assemblies for Collariella, Neodidymelliopsis, Ascochyta clinopodiicola, Didymella pomorum, Didymosphaeria variabile, Neocosmospora piperis and Neocucurbitaria cava.</title>
        <authorList>
            <person name="Hill R."/>
        </authorList>
    </citation>
    <scope>NUCLEOTIDE SEQUENCE</scope>
    <source>
        <strain evidence="3">IMI 355082</strain>
    </source>
</reference>
<dbReference type="SMART" id="SM00594">
    <property type="entry name" value="UAS"/>
    <property type="match status" value="1"/>
</dbReference>
<keyword evidence="4" id="KW-1185">Reference proteome</keyword>
<dbReference type="CDD" id="cd14348">
    <property type="entry name" value="UBA_p47"/>
    <property type="match status" value="1"/>
</dbReference>
<name>A0A9W8Z210_9PEZI</name>
<dbReference type="Gene3D" id="3.40.30.10">
    <property type="entry name" value="Glutaredoxin"/>
    <property type="match status" value="1"/>
</dbReference>
<dbReference type="Gene3D" id="1.10.8.10">
    <property type="entry name" value="DNA helicase RuvA subunit, C-terminal domain"/>
    <property type="match status" value="1"/>
</dbReference>
<dbReference type="Pfam" id="PF13899">
    <property type="entry name" value="Thioredoxin_7"/>
    <property type="match status" value="1"/>
</dbReference>
<dbReference type="OrthoDB" id="270602at2759"/>
<proteinExistence type="predicted"/>
<dbReference type="Proteomes" id="UP001140453">
    <property type="component" value="Unassembled WGS sequence"/>
</dbReference>
<dbReference type="GO" id="GO:0141152">
    <property type="term" value="F:glycerol-3-phosphate dehydrogenase (NAD+) activity"/>
    <property type="evidence" value="ECO:0007669"/>
    <property type="project" value="UniProtKB-EC"/>
</dbReference>
<dbReference type="PANTHER" id="PTHR23322">
    <property type="entry name" value="FAS-ASSOCIATED PROTEIN"/>
    <property type="match status" value="1"/>
</dbReference>
<feature type="compositionally biased region" description="Basic and acidic residues" evidence="1">
    <location>
        <begin position="80"/>
        <end position="91"/>
    </location>
</feature>
<dbReference type="EC" id="1.1.1.8" evidence="3"/>
<dbReference type="SUPFAM" id="SSF46934">
    <property type="entry name" value="UBA-like"/>
    <property type="match status" value="1"/>
</dbReference>